<accession>A0A3Q0JAZ5</accession>
<protein>
    <submittedName>
        <fullName evidence="6">Polypeptide N-acetylgalactosaminyltransferase 5-like</fullName>
    </submittedName>
</protein>
<keyword evidence="1" id="KW-0430">Lectin</keyword>
<dbReference type="PaxDb" id="121845-A0A3Q0JAZ5"/>
<dbReference type="Gene3D" id="1.10.8.460">
    <property type="entry name" value="ppGaNTase-T1 linker domain-like"/>
    <property type="match status" value="1"/>
</dbReference>
<evidence type="ECO:0000256" key="3">
    <source>
        <dbReference type="SAM" id="MobiDB-lite"/>
    </source>
</evidence>
<dbReference type="AlphaFoldDB" id="A0A3Q0JAZ5"/>
<evidence type="ECO:0000313" key="6">
    <source>
        <dbReference type="RefSeq" id="XP_026685614.1"/>
    </source>
</evidence>
<keyword evidence="5" id="KW-1185">Reference proteome</keyword>
<dbReference type="KEGG" id="dci:103517856"/>
<dbReference type="GO" id="GO:0006493">
    <property type="term" value="P:protein O-linked glycosylation"/>
    <property type="evidence" value="ECO:0007669"/>
    <property type="project" value="TreeGrafter"/>
</dbReference>
<dbReference type="Proteomes" id="UP000079169">
    <property type="component" value="Unplaced"/>
</dbReference>
<dbReference type="GeneID" id="103517856"/>
<dbReference type="GO" id="GO:0030246">
    <property type="term" value="F:carbohydrate binding"/>
    <property type="evidence" value="ECO:0007669"/>
    <property type="project" value="UniProtKB-KW"/>
</dbReference>
<dbReference type="GO" id="GO:0004653">
    <property type="term" value="F:polypeptide N-acetylgalactosaminyltransferase activity"/>
    <property type="evidence" value="ECO:0007669"/>
    <property type="project" value="TreeGrafter"/>
</dbReference>
<sequence>PNHLRTLFFQGDFGDVTSRKELRRNLGCKSFKWYLDNIYPELFIPGDAVASGDVSNDWSGMCIDSACKPTDMHKPVGLYPCHKQGGNQFWMMSKHGEIRRDDPSPDTKLSRIARKKKT</sequence>
<reference evidence="6" key="1">
    <citation type="submission" date="2025-08" db="UniProtKB">
        <authorList>
            <consortium name="RefSeq"/>
        </authorList>
    </citation>
    <scope>IDENTIFICATION</scope>
</reference>
<dbReference type="Gene3D" id="2.80.10.50">
    <property type="match status" value="1"/>
</dbReference>
<gene>
    <name evidence="6" type="primary">LOC103517856</name>
</gene>
<proteinExistence type="predicted"/>
<dbReference type="InterPro" id="IPR000772">
    <property type="entry name" value="Ricin_B_lectin"/>
</dbReference>
<dbReference type="RefSeq" id="XP_026685614.1">
    <property type="nucleotide sequence ID" value="XM_026829813.1"/>
</dbReference>
<evidence type="ECO:0000256" key="1">
    <source>
        <dbReference type="ARBA" id="ARBA00022734"/>
    </source>
</evidence>
<dbReference type="PANTHER" id="PTHR11675:SF131">
    <property type="entry name" value="POLYPEPTIDE N-ACETYLGALACTOSAMINYLTRANSFERASE 9-RELATED"/>
    <property type="match status" value="1"/>
</dbReference>
<evidence type="ECO:0000313" key="5">
    <source>
        <dbReference type="Proteomes" id="UP000079169"/>
    </source>
</evidence>
<feature type="compositionally biased region" description="Basic and acidic residues" evidence="3">
    <location>
        <begin position="95"/>
        <end position="109"/>
    </location>
</feature>
<dbReference type="PANTHER" id="PTHR11675">
    <property type="entry name" value="N-ACETYLGALACTOSAMINYLTRANSFERASE"/>
    <property type="match status" value="1"/>
</dbReference>
<keyword evidence="2" id="KW-1015">Disulfide bond</keyword>
<dbReference type="SUPFAM" id="SSF50370">
    <property type="entry name" value="Ricin B-like lectins"/>
    <property type="match status" value="1"/>
</dbReference>
<dbReference type="PROSITE" id="PS50231">
    <property type="entry name" value="RICIN_B_LECTIN"/>
    <property type="match status" value="1"/>
</dbReference>
<feature type="domain" description="Ricin B lectin" evidence="4">
    <location>
        <begin position="51"/>
        <end position="101"/>
    </location>
</feature>
<feature type="region of interest" description="Disordered" evidence="3">
    <location>
        <begin position="95"/>
        <end position="118"/>
    </location>
</feature>
<evidence type="ECO:0000259" key="4">
    <source>
        <dbReference type="Pfam" id="PF00652"/>
    </source>
</evidence>
<dbReference type="GO" id="GO:0005794">
    <property type="term" value="C:Golgi apparatus"/>
    <property type="evidence" value="ECO:0007669"/>
    <property type="project" value="TreeGrafter"/>
</dbReference>
<dbReference type="InterPro" id="IPR035992">
    <property type="entry name" value="Ricin_B-like_lectins"/>
</dbReference>
<feature type="non-terminal residue" evidence="6">
    <location>
        <position position="1"/>
    </location>
</feature>
<evidence type="ECO:0000256" key="2">
    <source>
        <dbReference type="ARBA" id="ARBA00023157"/>
    </source>
</evidence>
<name>A0A3Q0JAZ5_DIACI</name>
<dbReference type="Pfam" id="PF00652">
    <property type="entry name" value="Ricin_B_lectin"/>
    <property type="match status" value="1"/>
</dbReference>
<dbReference type="STRING" id="121845.A0A3Q0JAZ5"/>
<organism evidence="5 6">
    <name type="scientific">Diaphorina citri</name>
    <name type="common">Asian citrus psyllid</name>
    <dbReference type="NCBI Taxonomy" id="121845"/>
    <lineage>
        <taxon>Eukaryota</taxon>
        <taxon>Metazoa</taxon>
        <taxon>Ecdysozoa</taxon>
        <taxon>Arthropoda</taxon>
        <taxon>Hexapoda</taxon>
        <taxon>Insecta</taxon>
        <taxon>Pterygota</taxon>
        <taxon>Neoptera</taxon>
        <taxon>Paraneoptera</taxon>
        <taxon>Hemiptera</taxon>
        <taxon>Sternorrhyncha</taxon>
        <taxon>Psylloidea</taxon>
        <taxon>Psyllidae</taxon>
        <taxon>Diaphorininae</taxon>
        <taxon>Diaphorina</taxon>
    </lineage>
</organism>